<organism evidence="6 7">
    <name type="scientific">Wenzhouxiangella marina</name>
    <dbReference type="NCBI Taxonomy" id="1579979"/>
    <lineage>
        <taxon>Bacteria</taxon>
        <taxon>Pseudomonadati</taxon>
        <taxon>Pseudomonadota</taxon>
        <taxon>Gammaproteobacteria</taxon>
        <taxon>Chromatiales</taxon>
        <taxon>Wenzhouxiangellaceae</taxon>
        <taxon>Wenzhouxiangella</taxon>
    </lineage>
</organism>
<keyword evidence="3" id="KW-0342">GTP-binding</keyword>
<protein>
    <submittedName>
        <fullName evidence="6">Uncharacterized protein</fullName>
    </submittedName>
</protein>
<dbReference type="SUPFAM" id="SSF52540">
    <property type="entry name" value="P-loop containing nucleoside triphosphate hydrolases"/>
    <property type="match status" value="1"/>
</dbReference>
<keyword evidence="2" id="KW-0067">ATP-binding</keyword>
<evidence type="ECO:0000313" key="6">
    <source>
        <dbReference type="EMBL" id="AKS42793.1"/>
    </source>
</evidence>
<evidence type="ECO:0000259" key="4">
    <source>
        <dbReference type="Pfam" id="PF03668"/>
    </source>
</evidence>
<evidence type="ECO:0000313" key="7">
    <source>
        <dbReference type="Proteomes" id="UP000066624"/>
    </source>
</evidence>
<gene>
    <name evidence="6" type="ORF">WM2015_2431</name>
</gene>
<keyword evidence="7" id="KW-1185">Reference proteome</keyword>
<feature type="domain" description="RapZ C-terminal" evidence="5">
    <location>
        <begin position="166"/>
        <end position="285"/>
    </location>
</feature>
<dbReference type="GO" id="GO:0005525">
    <property type="term" value="F:GTP binding"/>
    <property type="evidence" value="ECO:0007669"/>
    <property type="project" value="UniProtKB-UniRule"/>
</dbReference>
<reference evidence="6 7" key="1">
    <citation type="submission" date="2015-07" db="EMBL/GenBank/DDBJ databases">
        <authorList>
            <person name="Noorani M."/>
        </authorList>
    </citation>
    <scope>NUCLEOTIDE SEQUENCE [LARGE SCALE GENOMIC DNA]</scope>
    <source>
        <strain evidence="6 7">KCTC 42284</strain>
    </source>
</reference>
<dbReference type="AlphaFoldDB" id="A0A0K0XYM8"/>
<dbReference type="InterPro" id="IPR053931">
    <property type="entry name" value="RapZ_C"/>
</dbReference>
<sequence length="286" mass="32179">MTHPIIVISGLSGSGKSVALNALEDLSYYCVDNLPGGLLADLVEEVRGQPERYPRVAIGIDARTGPDGLERLVQLFDGQSEESAFRVLFLDAAEPVLVRRFSETRRRHPLAGSGALEEAIERERRLLEPLRERADWVVDTSETNIHQLRRQVWRSVGQGSDEGALSLVFESFAFKRGVPRDVDLVFDARCLPNPHWEPELRARTGLDPEVDEYLSRHQRVLDFHDDVLGFVQRWRPALAEDQRALLTVAIGCTGGQHRSVWLADRLGRAMREAGHPVVVTHRELES</sequence>
<dbReference type="NCBIfam" id="NF003828">
    <property type="entry name" value="PRK05416.1"/>
    <property type="match status" value="1"/>
</dbReference>
<dbReference type="InterPro" id="IPR005337">
    <property type="entry name" value="RapZ-like"/>
</dbReference>
<dbReference type="HAMAP" id="MF_00636">
    <property type="entry name" value="RapZ_like"/>
    <property type="match status" value="1"/>
</dbReference>
<proteinExistence type="inferred from homology"/>
<dbReference type="Pfam" id="PF22740">
    <property type="entry name" value="PapZ_C"/>
    <property type="match status" value="1"/>
</dbReference>
<dbReference type="Pfam" id="PF03668">
    <property type="entry name" value="RapZ-like_N"/>
    <property type="match status" value="1"/>
</dbReference>
<evidence type="ECO:0000256" key="1">
    <source>
        <dbReference type="ARBA" id="ARBA00022741"/>
    </source>
</evidence>
<dbReference type="KEGG" id="wma:WM2015_2431"/>
<dbReference type="GO" id="GO:0005524">
    <property type="term" value="F:ATP binding"/>
    <property type="evidence" value="ECO:0007669"/>
    <property type="project" value="UniProtKB-UniRule"/>
</dbReference>
<keyword evidence="1" id="KW-0547">Nucleotide-binding</keyword>
<dbReference type="STRING" id="1579979.WM2015_2431"/>
<dbReference type="OrthoDB" id="9784461at2"/>
<dbReference type="Proteomes" id="UP000066624">
    <property type="component" value="Chromosome"/>
</dbReference>
<evidence type="ECO:0000256" key="3">
    <source>
        <dbReference type="ARBA" id="ARBA00023134"/>
    </source>
</evidence>
<dbReference type="PANTHER" id="PTHR30448:SF0">
    <property type="entry name" value="RNASE ADAPTER PROTEIN RAPZ"/>
    <property type="match status" value="1"/>
</dbReference>
<dbReference type="PANTHER" id="PTHR30448">
    <property type="entry name" value="RNASE ADAPTER PROTEIN RAPZ"/>
    <property type="match status" value="1"/>
</dbReference>
<dbReference type="InterPro" id="IPR053930">
    <property type="entry name" value="RapZ-like_N"/>
</dbReference>
<dbReference type="InterPro" id="IPR027417">
    <property type="entry name" value="P-loop_NTPase"/>
</dbReference>
<dbReference type="PIRSF" id="PIRSF005052">
    <property type="entry name" value="P-loopkin"/>
    <property type="match status" value="1"/>
</dbReference>
<dbReference type="PATRIC" id="fig|1579979.3.peg.2487"/>
<dbReference type="RefSeq" id="WP_049726323.1">
    <property type="nucleotide sequence ID" value="NZ_CP012154.1"/>
</dbReference>
<evidence type="ECO:0000259" key="5">
    <source>
        <dbReference type="Pfam" id="PF22740"/>
    </source>
</evidence>
<dbReference type="EMBL" id="CP012154">
    <property type="protein sequence ID" value="AKS42793.1"/>
    <property type="molecule type" value="Genomic_DNA"/>
</dbReference>
<accession>A0A0K0XYM8</accession>
<name>A0A0K0XYM8_9GAMM</name>
<feature type="domain" description="RapZ-like N-terminal" evidence="4">
    <location>
        <begin position="5"/>
        <end position="155"/>
    </location>
</feature>
<evidence type="ECO:0000256" key="2">
    <source>
        <dbReference type="ARBA" id="ARBA00022840"/>
    </source>
</evidence>